<feature type="transmembrane region" description="Helical" evidence="6">
    <location>
        <begin position="157"/>
        <end position="177"/>
    </location>
</feature>
<feature type="transmembrane region" description="Helical" evidence="6">
    <location>
        <begin position="250"/>
        <end position="273"/>
    </location>
</feature>
<dbReference type="InterPro" id="IPR000620">
    <property type="entry name" value="EamA_dom"/>
</dbReference>
<feature type="transmembrane region" description="Helical" evidence="6">
    <location>
        <begin position="189"/>
        <end position="210"/>
    </location>
</feature>
<dbReference type="GO" id="GO:0016020">
    <property type="term" value="C:membrane"/>
    <property type="evidence" value="ECO:0007669"/>
    <property type="project" value="UniProtKB-SubCell"/>
</dbReference>
<evidence type="ECO:0000259" key="7">
    <source>
        <dbReference type="Pfam" id="PF00892"/>
    </source>
</evidence>
<keyword evidence="4 6" id="KW-1133">Transmembrane helix</keyword>
<dbReference type="STRING" id="1232681.ADIS_0751"/>
<evidence type="ECO:0000256" key="3">
    <source>
        <dbReference type="ARBA" id="ARBA00022692"/>
    </source>
</evidence>
<keyword evidence="9" id="KW-1185">Reference proteome</keyword>
<comment type="similarity">
    <text evidence="2">Belongs to the EamA transporter family.</text>
</comment>
<dbReference type="OrthoDB" id="1117213at2"/>
<name>R7ZXX9_9BACT</name>
<dbReference type="AlphaFoldDB" id="R7ZXX9"/>
<dbReference type="EMBL" id="AQHR01000022">
    <property type="protein sequence ID" value="EON78854.1"/>
    <property type="molecule type" value="Genomic_DNA"/>
</dbReference>
<dbReference type="PANTHER" id="PTHR32322">
    <property type="entry name" value="INNER MEMBRANE TRANSPORTER"/>
    <property type="match status" value="1"/>
</dbReference>
<evidence type="ECO:0000256" key="5">
    <source>
        <dbReference type="ARBA" id="ARBA00023136"/>
    </source>
</evidence>
<evidence type="ECO:0000313" key="8">
    <source>
        <dbReference type="EMBL" id="EON78854.1"/>
    </source>
</evidence>
<keyword evidence="3 6" id="KW-0812">Transmembrane</keyword>
<gene>
    <name evidence="8" type="ORF">ADIS_0751</name>
</gene>
<feature type="transmembrane region" description="Helical" evidence="6">
    <location>
        <begin position="70"/>
        <end position="90"/>
    </location>
</feature>
<dbReference type="SUPFAM" id="SSF103481">
    <property type="entry name" value="Multidrug resistance efflux transporter EmrE"/>
    <property type="match status" value="2"/>
</dbReference>
<accession>R7ZXX9</accession>
<dbReference type="Proteomes" id="UP000013909">
    <property type="component" value="Unassembled WGS sequence"/>
</dbReference>
<sequence length="305" mass="33188">MTKSDPNNHQLKSWLLLVLLSLIWGSSFILIKKSLPVFSPGEVGAFRIVAAGLVLLPVAMPLVKTLNRRQVKFLLIIGLVGSFIPSFLFATAQTRLPSSLTGVLNALTPLMVVLIGAWLFGSLISRRNALGLLIAFVGVAILILYRADSGWNLFAGINHYALFVLAATVCYGFNVNIIKFKLAELRPVAITAISLMMVLPMAAIYLFAFTRFSFKIVHVQGAWLPACYIATLGVVGTALALIIFNTMVKLVSPVFASTVTYLIPIVAIAWGVWDGESLLPWHYIGIAAVILGVWVGNRRPKLPKS</sequence>
<dbReference type="Pfam" id="PF00892">
    <property type="entry name" value="EamA"/>
    <property type="match status" value="2"/>
</dbReference>
<evidence type="ECO:0000256" key="6">
    <source>
        <dbReference type="SAM" id="Phobius"/>
    </source>
</evidence>
<evidence type="ECO:0000313" key="9">
    <source>
        <dbReference type="Proteomes" id="UP000013909"/>
    </source>
</evidence>
<feature type="transmembrane region" description="Helical" evidence="6">
    <location>
        <begin position="102"/>
        <end position="121"/>
    </location>
</feature>
<feature type="domain" description="EamA" evidence="7">
    <location>
        <begin position="161"/>
        <end position="295"/>
    </location>
</feature>
<dbReference type="InterPro" id="IPR037185">
    <property type="entry name" value="EmrE-like"/>
</dbReference>
<protein>
    <submittedName>
        <fullName evidence="8">Permease of the drug/metabolite transporter (DMT) superfamily</fullName>
    </submittedName>
</protein>
<feature type="transmembrane region" description="Helical" evidence="6">
    <location>
        <begin position="222"/>
        <end position="243"/>
    </location>
</feature>
<evidence type="ECO:0000256" key="4">
    <source>
        <dbReference type="ARBA" id="ARBA00022989"/>
    </source>
</evidence>
<feature type="domain" description="EamA" evidence="7">
    <location>
        <begin position="15"/>
        <end position="143"/>
    </location>
</feature>
<dbReference type="InterPro" id="IPR050638">
    <property type="entry name" value="AA-Vitamin_Transporters"/>
</dbReference>
<feature type="transmembrane region" description="Helical" evidence="6">
    <location>
        <begin position="12"/>
        <end position="31"/>
    </location>
</feature>
<feature type="transmembrane region" description="Helical" evidence="6">
    <location>
        <begin position="279"/>
        <end position="296"/>
    </location>
</feature>
<feature type="transmembrane region" description="Helical" evidence="6">
    <location>
        <begin position="43"/>
        <end position="63"/>
    </location>
</feature>
<proteinExistence type="inferred from homology"/>
<reference evidence="8 9" key="1">
    <citation type="submission" date="2013-02" db="EMBL/GenBank/DDBJ databases">
        <title>A novel strain isolated from Lonar lake, Maharashtra, India.</title>
        <authorList>
            <person name="Singh A."/>
        </authorList>
    </citation>
    <scope>NUCLEOTIDE SEQUENCE [LARGE SCALE GENOMIC DNA]</scope>
    <source>
        <strain evidence="8 9">AK24</strain>
    </source>
</reference>
<comment type="caution">
    <text evidence="8">The sequence shown here is derived from an EMBL/GenBank/DDBJ whole genome shotgun (WGS) entry which is preliminary data.</text>
</comment>
<organism evidence="8 9">
    <name type="scientific">Lunatimonas lonarensis</name>
    <dbReference type="NCBI Taxonomy" id="1232681"/>
    <lineage>
        <taxon>Bacteria</taxon>
        <taxon>Pseudomonadati</taxon>
        <taxon>Bacteroidota</taxon>
        <taxon>Cytophagia</taxon>
        <taxon>Cytophagales</taxon>
        <taxon>Cyclobacteriaceae</taxon>
    </lineage>
</organism>
<dbReference type="RefSeq" id="WP_010852899.1">
    <property type="nucleotide sequence ID" value="NZ_AQHR01000022.1"/>
</dbReference>
<evidence type="ECO:0000256" key="1">
    <source>
        <dbReference type="ARBA" id="ARBA00004141"/>
    </source>
</evidence>
<dbReference type="PATRIC" id="fig|1288963.3.peg.749"/>
<comment type="subcellular location">
    <subcellularLocation>
        <location evidence="1">Membrane</location>
        <topology evidence="1">Multi-pass membrane protein</topology>
    </subcellularLocation>
</comment>
<evidence type="ECO:0000256" key="2">
    <source>
        <dbReference type="ARBA" id="ARBA00007362"/>
    </source>
</evidence>
<keyword evidence="5 6" id="KW-0472">Membrane</keyword>
<feature type="transmembrane region" description="Helical" evidence="6">
    <location>
        <begin position="128"/>
        <end position="145"/>
    </location>
</feature>
<dbReference type="PANTHER" id="PTHR32322:SF2">
    <property type="entry name" value="EAMA DOMAIN-CONTAINING PROTEIN"/>
    <property type="match status" value="1"/>
</dbReference>